<dbReference type="GO" id="GO:0007004">
    <property type="term" value="P:telomere maintenance via telomerase"/>
    <property type="evidence" value="ECO:0007669"/>
    <property type="project" value="TreeGrafter"/>
</dbReference>
<evidence type="ECO:0000256" key="15">
    <source>
        <dbReference type="ARBA" id="ARBA00023204"/>
    </source>
</evidence>
<dbReference type="GO" id="GO:0051880">
    <property type="term" value="F:G-quadruplex DNA binding"/>
    <property type="evidence" value="ECO:0007669"/>
    <property type="project" value="TreeGrafter"/>
</dbReference>
<dbReference type="PANTHER" id="PTHR18867:SF12">
    <property type="entry name" value="DNA REPAIR PROTEIN RAD50"/>
    <property type="match status" value="1"/>
</dbReference>
<comment type="similarity">
    <text evidence="4">Belongs to the SMC family. RAD50 subfamily.</text>
</comment>
<dbReference type="Proteomes" id="UP000007494">
    <property type="component" value="Chromosome VIIb"/>
</dbReference>
<feature type="region of interest" description="Disordered" evidence="20">
    <location>
        <begin position="561"/>
        <end position="580"/>
    </location>
</feature>
<feature type="compositionally biased region" description="Basic and acidic residues" evidence="20">
    <location>
        <begin position="751"/>
        <end position="761"/>
    </location>
</feature>
<keyword evidence="24" id="KW-1185">Reference proteome</keyword>
<feature type="coiled-coil region" evidence="19">
    <location>
        <begin position="1092"/>
        <end position="1238"/>
    </location>
</feature>
<feature type="compositionally biased region" description="Low complexity" evidence="20">
    <location>
        <begin position="794"/>
        <end position="808"/>
    </location>
</feature>
<dbReference type="GO" id="GO:0016887">
    <property type="term" value="F:ATP hydrolysis activity"/>
    <property type="evidence" value="ECO:0007669"/>
    <property type="project" value="InterPro"/>
</dbReference>
<dbReference type="GO" id="GO:0043047">
    <property type="term" value="F:single-stranded telomeric DNA binding"/>
    <property type="evidence" value="ECO:0007669"/>
    <property type="project" value="TreeGrafter"/>
</dbReference>
<feature type="compositionally biased region" description="Basic and acidic residues" evidence="20">
    <location>
        <begin position="561"/>
        <end position="570"/>
    </location>
</feature>
<evidence type="ECO:0000313" key="23">
    <source>
        <dbReference type="EMBL" id="CEL67180.1"/>
    </source>
</evidence>
<evidence type="ECO:0000256" key="4">
    <source>
        <dbReference type="ARBA" id="ARBA00009439"/>
    </source>
</evidence>
<gene>
    <name evidence="23" type="ORF">BN1204_029780</name>
    <name evidence="22" type="ORF">NCLIV_029780</name>
</gene>
<dbReference type="GO" id="GO:0046872">
    <property type="term" value="F:metal ion binding"/>
    <property type="evidence" value="ECO:0007669"/>
    <property type="project" value="UniProtKB-KW"/>
</dbReference>
<evidence type="ECO:0000256" key="7">
    <source>
        <dbReference type="ARBA" id="ARBA00022723"/>
    </source>
</evidence>
<name>F0VHJ6_NEOCL</name>
<comment type="catalytic activity">
    <reaction evidence="18">
        <text>ATP + H2O = ADP + phosphate + H(+)</text>
        <dbReference type="Rhea" id="RHEA:13065"/>
        <dbReference type="ChEBI" id="CHEBI:15377"/>
        <dbReference type="ChEBI" id="CHEBI:15378"/>
        <dbReference type="ChEBI" id="CHEBI:30616"/>
        <dbReference type="ChEBI" id="CHEBI:43474"/>
        <dbReference type="ChEBI" id="CHEBI:456216"/>
    </reaction>
</comment>
<dbReference type="FunFam" id="3.40.50.300:FF:000593">
    <property type="entry name" value="DNA repair protein RAD50"/>
    <property type="match status" value="1"/>
</dbReference>
<dbReference type="GO" id="GO:0000794">
    <property type="term" value="C:condensed nuclear chromosome"/>
    <property type="evidence" value="ECO:0007669"/>
    <property type="project" value="TreeGrafter"/>
</dbReference>
<dbReference type="GO" id="GO:0000722">
    <property type="term" value="P:telomere maintenance via recombination"/>
    <property type="evidence" value="ECO:0007669"/>
    <property type="project" value="TreeGrafter"/>
</dbReference>
<evidence type="ECO:0000256" key="11">
    <source>
        <dbReference type="ARBA" id="ARBA00022833"/>
    </source>
</evidence>
<keyword evidence="16" id="KW-0539">Nucleus</keyword>
<feature type="compositionally biased region" description="Acidic residues" evidence="20">
    <location>
        <begin position="1302"/>
        <end position="1313"/>
    </location>
</feature>
<reference evidence="22" key="1">
    <citation type="submission" date="2011-02" db="EMBL/GenBank/DDBJ databases">
        <authorList>
            <person name="Aslett M."/>
        </authorList>
    </citation>
    <scope>NUCLEOTIDE SEQUENCE</scope>
    <source>
        <strain evidence="22">Liverpool</strain>
    </source>
</reference>
<dbReference type="GO" id="GO:0005524">
    <property type="term" value="F:ATP binding"/>
    <property type="evidence" value="ECO:0007669"/>
    <property type="project" value="UniProtKB-KW"/>
</dbReference>
<keyword evidence="9" id="KW-0227">DNA damage</keyword>
<dbReference type="OMA" id="FSDYYYR"/>
<dbReference type="Gene3D" id="3.40.50.300">
    <property type="entry name" value="P-loop containing nucleotide triphosphate hydrolases"/>
    <property type="match status" value="2"/>
</dbReference>
<feature type="region of interest" description="Disordered" evidence="20">
    <location>
        <begin position="729"/>
        <end position="765"/>
    </location>
</feature>
<keyword evidence="7" id="KW-0479">Metal-binding</keyword>
<evidence type="ECO:0000256" key="10">
    <source>
        <dbReference type="ARBA" id="ARBA00022801"/>
    </source>
</evidence>
<evidence type="ECO:0000256" key="6">
    <source>
        <dbReference type="ARBA" id="ARBA00022454"/>
    </source>
</evidence>
<evidence type="ECO:0000256" key="3">
    <source>
        <dbReference type="ARBA" id="ARBA00004286"/>
    </source>
</evidence>
<comment type="cofactor">
    <cofactor evidence="1">
        <name>Zn(2+)</name>
        <dbReference type="ChEBI" id="CHEBI:29105"/>
    </cofactor>
</comment>
<dbReference type="GO" id="GO:0030870">
    <property type="term" value="C:Mre11 complex"/>
    <property type="evidence" value="ECO:0007669"/>
    <property type="project" value="TreeGrafter"/>
</dbReference>
<dbReference type="VEuPathDB" id="ToxoDB:NCLIV_029780"/>
<evidence type="ECO:0000259" key="21">
    <source>
        <dbReference type="Pfam" id="PF13476"/>
    </source>
</evidence>
<reference evidence="22" key="2">
    <citation type="submission" date="2011-03" db="EMBL/GenBank/DDBJ databases">
        <title>Comparative genomics and transcriptomics of Neospora caninum and Toxoplasma gondii.</title>
        <authorList>
            <person name="Reid A.J."/>
            <person name="Sohal A."/>
            <person name="Harris D."/>
            <person name="Quail M."/>
            <person name="Sanders M."/>
            <person name="Berriman M."/>
            <person name="Wastling J.M."/>
            <person name="Pain A."/>
        </authorList>
    </citation>
    <scope>NUCLEOTIDE SEQUENCE</scope>
    <source>
        <strain evidence="22">Liverpool</strain>
    </source>
</reference>
<evidence type="ECO:0000256" key="17">
    <source>
        <dbReference type="ARBA" id="ARBA00023254"/>
    </source>
</evidence>
<feature type="coiled-coil region" evidence="19">
    <location>
        <begin position="920"/>
        <end position="1030"/>
    </location>
</feature>
<dbReference type="PANTHER" id="PTHR18867">
    <property type="entry name" value="RAD50"/>
    <property type="match status" value="1"/>
</dbReference>
<evidence type="ECO:0000256" key="13">
    <source>
        <dbReference type="ARBA" id="ARBA00022842"/>
    </source>
</evidence>
<dbReference type="eggNOG" id="KOG0962">
    <property type="taxonomic scope" value="Eukaryota"/>
</dbReference>
<comment type="subcellular location">
    <subcellularLocation>
        <location evidence="3">Chromosome</location>
    </subcellularLocation>
    <subcellularLocation>
        <location evidence="2">Nucleus</location>
    </subcellularLocation>
</comment>
<evidence type="ECO:0000256" key="16">
    <source>
        <dbReference type="ARBA" id="ARBA00023242"/>
    </source>
</evidence>
<dbReference type="SUPFAM" id="SSF52540">
    <property type="entry name" value="P-loop containing nucleoside triphosphate hydrolases"/>
    <property type="match status" value="1"/>
</dbReference>
<sequence length="1584" mass="179682">MATLERLGVQGIRCFAPDHLEVLAFEKPLTVIVGHNGAGKTTVVECLKYATTGELPPCVDRGRGWLHDPRLLDAAEVKGQVRLRLHTKGGKELTVVRSMQLSQTVDRKGKSKATFKQLEPYLQLKDSSTGQKASIGNKCADIDVQLPGLLGIHRAVLEHVVFCHQEESCWPLSEMQVLKKKFDQLFGATRYVKALECIRTIRKQHVSEAKDRQHDLQLVEAHRRQARLLIRQLHEARTLESEEEEQLRLSKAALEELASLLRSGEEAKEREEEIKHNLELSAQLLRRLEAELAEQKETQERERREEKERERQRRRTARIRLAERRQELEGEDDAPLRREEERRKEEEEERAWRKEEEEEEKFRLAVEQESYAELVDLAKDIERQFAAKKDRLAALEGELQARENESAALTERLHAEQHKAAEGIRAEERRNAAVNERKKIVSRILRACRGKRSGLEGEPDEEETEIFAARPDREIDEDVQTQLNRLGCEKEATTRDATRRTQALKAETHKLQDACSALHAVVGAGDELLLHLRQECASLQERKATRRRREEVTDELNRVKCEEERQRREEEEGPQSSAETIRELEATVKRADEDLQKLRCRRGLLDRRRCVAEEQKERQMQLQLSRQRVQDLEQEIEEKETKFLQEFHVVSDDLEAADGQAKRDCSFEEAAALASALAARKDGEKAREHQRAVAASLNSCRGQGELGASSLRALLLPFCHSLLRAAAFSSPQSPTPQSPSPSSSPGSSEASKGETGFERSSFRSSSWPPHLVQILREAARRGRDWGRDTSRRLVPPAVSASASSGGEDAPADEDRLFADAQALMAVYEDGRRSRDEGDIARDVENLKGEAAHLTSLCASADGDASRVNCFAAQGWLQLLAKESEEASACALCKRAFATQEELEQTQAEVAKRVEAVPQKLRDAENRQREIRRQFDDLQEERLLFATLAKQKDEISQKTTFLQTLRQNLQHLKDQVEAAERRAAEATRKEEKVKKLVETAESIRELKSVGRRKARDEMEAIEAQLHAAILAASAPLASPDGSSSLGNSDTADGNPFDLLSITKESEALDNEQTKVYALRDAAQTSLTRAVGERFAQQQRKDDLRRRREDLQREEEELRTLEQQIAKATSTIRAKEAELPAQRLELETLQRRIEEKTEQLRREEQSVGDALRDVDEKIRGLTEQQRLFAEASRAIRHAEASLREARERSALTVELERLRAKRAEANVDIARMKKANEEQLKACARGQRFLALVKNKVAHFHKEQEIEVEKKKMEAYAEQLREGRRRRGAVGAGSGREGGRRAEAEEDEDEGEESDALERELGELRKKWEAEKEKKARLEGSLMTRRERVKEIEKELAGSAVYKDVEEKYRSALVDAEIEAMVTSDLDRYHRALDKALMKYHSMKMQEINATMKELWQTMYTGHDIDFIAIRSDTEDQAGLAPLSLFGNASSPPPAAGQRSYNYRVVMVKGAVELDMRGRCSAGQKILASLIIRLALAETFCVHCGVLALDEPTTNLDRYNCESLAKALAALVEARRTSASFQLILITHDEQFVMKLARHGLCDKFYKITKALTGESRITCCDIQGF</sequence>
<evidence type="ECO:0000256" key="2">
    <source>
        <dbReference type="ARBA" id="ARBA00004123"/>
    </source>
</evidence>
<dbReference type="GO" id="GO:0003691">
    <property type="term" value="F:double-stranded telomeric DNA binding"/>
    <property type="evidence" value="ECO:0007669"/>
    <property type="project" value="TreeGrafter"/>
</dbReference>
<dbReference type="GeneID" id="13443456"/>
<evidence type="ECO:0000256" key="5">
    <source>
        <dbReference type="ARBA" id="ARBA00017893"/>
    </source>
</evidence>
<keyword evidence="14 19" id="KW-0175">Coiled coil</keyword>
<evidence type="ECO:0000256" key="8">
    <source>
        <dbReference type="ARBA" id="ARBA00022741"/>
    </source>
</evidence>
<dbReference type="GO" id="GO:0070192">
    <property type="term" value="P:chromosome organization involved in meiotic cell cycle"/>
    <property type="evidence" value="ECO:0007669"/>
    <property type="project" value="TreeGrafter"/>
</dbReference>
<evidence type="ECO:0000256" key="9">
    <source>
        <dbReference type="ARBA" id="ARBA00022763"/>
    </source>
</evidence>
<proteinExistence type="inferred from homology"/>
<evidence type="ECO:0000256" key="20">
    <source>
        <dbReference type="SAM" id="MobiDB-lite"/>
    </source>
</evidence>
<feature type="region of interest" description="Disordered" evidence="20">
    <location>
        <begin position="1280"/>
        <end position="1315"/>
    </location>
</feature>
<keyword evidence="11" id="KW-0862">Zinc</keyword>
<keyword evidence="15" id="KW-0234">DNA repair</keyword>
<evidence type="ECO:0000256" key="14">
    <source>
        <dbReference type="ARBA" id="ARBA00023054"/>
    </source>
</evidence>
<feature type="region of interest" description="Disordered" evidence="20">
    <location>
        <begin position="325"/>
        <end position="351"/>
    </location>
</feature>
<evidence type="ECO:0000313" key="22">
    <source>
        <dbReference type="EMBL" id="CBZ53190.1"/>
    </source>
</evidence>
<keyword evidence="17" id="KW-0469">Meiosis</keyword>
<dbReference type="Pfam" id="PF13476">
    <property type="entry name" value="AAA_23"/>
    <property type="match status" value="1"/>
</dbReference>
<evidence type="ECO:0000256" key="12">
    <source>
        <dbReference type="ARBA" id="ARBA00022840"/>
    </source>
</evidence>
<feature type="region of interest" description="Disordered" evidence="20">
    <location>
        <begin position="783"/>
        <end position="811"/>
    </location>
</feature>
<reference evidence="24" key="3">
    <citation type="journal article" date="2012" name="PLoS Pathog.">
        <title>Comparative genomics of the apicomplexan parasites Toxoplasma gondii and Neospora caninum: Coccidia differing in host range and transmission strategy.</title>
        <authorList>
            <person name="Reid A.J."/>
            <person name="Vermont S.J."/>
            <person name="Cotton J.A."/>
            <person name="Harris D."/>
            <person name="Hill-Cawthorne G.A."/>
            <person name="Konen-Waisman S."/>
            <person name="Latham S.M."/>
            <person name="Mourier T."/>
            <person name="Norton R."/>
            <person name="Quail M.A."/>
            <person name="Sanders M."/>
            <person name="Shanmugam D."/>
            <person name="Sohal A."/>
            <person name="Wasmuth J.D."/>
            <person name="Brunk B."/>
            <person name="Grigg M.E."/>
            <person name="Howard J.C."/>
            <person name="Parkinson J."/>
            <person name="Roos D.S."/>
            <person name="Trees A.J."/>
            <person name="Berriman M."/>
            <person name="Pain A."/>
            <person name="Wastling J.M."/>
        </authorList>
    </citation>
    <scope>NUCLEOTIDE SEQUENCE [LARGE SCALE GENOMIC DNA]</scope>
    <source>
        <strain evidence="24">Liverpool</strain>
    </source>
</reference>
<feature type="domain" description="Rad50/SbcC-type AAA" evidence="21">
    <location>
        <begin position="6"/>
        <end position="288"/>
    </location>
</feature>
<protein>
    <recommendedName>
        <fullName evidence="5">DNA repair protein RAD50</fullName>
    </recommendedName>
</protein>
<evidence type="ECO:0000256" key="1">
    <source>
        <dbReference type="ARBA" id="ARBA00001947"/>
    </source>
</evidence>
<dbReference type="EMBL" id="FR823389">
    <property type="protein sequence ID" value="CBZ53190.1"/>
    <property type="molecule type" value="Genomic_DNA"/>
</dbReference>
<keyword evidence="10" id="KW-0378">Hydrolase</keyword>
<dbReference type="EMBL" id="LN714482">
    <property type="protein sequence ID" value="CEL67180.1"/>
    <property type="molecule type" value="Genomic_DNA"/>
</dbReference>
<evidence type="ECO:0000256" key="18">
    <source>
        <dbReference type="ARBA" id="ARBA00049360"/>
    </source>
</evidence>
<dbReference type="OrthoDB" id="332661at2759"/>
<dbReference type="GO" id="GO:0006302">
    <property type="term" value="P:double-strand break repair"/>
    <property type="evidence" value="ECO:0007669"/>
    <property type="project" value="InterPro"/>
</dbReference>
<keyword evidence="12" id="KW-0067">ATP-binding</keyword>
<organism evidence="22 24">
    <name type="scientific">Neospora caninum (strain Liverpool)</name>
    <dbReference type="NCBI Taxonomy" id="572307"/>
    <lineage>
        <taxon>Eukaryota</taxon>
        <taxon>Sar</taxon>
        <taxon>Alveolata</taxon>
        <taxon>Apicomplexa</taxon>
        <taxon>Conoidasida</taxon>
        <taxon>Coccidia</taxon>
        <taxon>Eucoccidiorida</taxon>
        <taxon>Eimeriorina</taxon>
        <taxon>Sarcocystidae</taxon>
        <taxon>Neospora</taxon>
    </lineage>
</organism>
<keyword evidence="8" id="KW-0547">Nucleotide-binding</keyword>
<dbReference type="InParanoid" id="F0VHJ6"/>
<dbReference type="InterPro" id="IPR027417">
    <property type="entry name" value="P-loop_NTPase"/>
</dbReference>
<dbReference type="RefSeq" id="XP_003883222.1">
    <property type="nucleotide sequence ID" value="XM_003883173.1"/>
</dbReference>
<keyword evidence="6" id="KW-0158">Chromosome</keyword>
<keyword evidence="13" id="KW-0460">Magnesium</keyword>
<accession>F0VHJ6</accession>
<evidence type="ECO:0000256" key="19">
    <source>
        <dbReference type="SAM" id="Coils"/>
    </source>
</evidence>
<reference evidence="23" key="4">
    <citation type="journal article" date="2015" name="PLoS ONE">
        <title>Comprehensive Evaluation of Toxoplasma gondii VEG and Neospora caninum LIV Genomes with Tachyzoite Stage Transcriptome and Proteome Defines Novel Transcript Features.</title>
        <authorList>
            <person name="Ramaprasad A."/>
            <person name="Mourier T."/>
            <person name="Naeem R."/>
            <person name="Malas T.B."/>
            <person name="Moussa E."/>
            <person name="Panigrahi A."/>
            <person name="Vermont S.J."/>
            <person name="Otto T.D."/>
            <person name="Wastling J."/>
            <person name="Pain A."/>
        </authorList>
    </citation>
    <scope>NUCLEOTIDE SEQUENCE</scope>
    <source>
        <strain evidence="23">Liverpool</strain>
    </source>
</reference>
<evidence type="ECO:0000313" key="24">
    <source>
        <dbReference type="Proteomes" id="UP000007494"/>
    </source>
</evidence>
<dbReference type="InterPro" id="IPR038729">
    <property type="entry name" value="Rad50/SbcC_AAA"/>
</dbReference>